<evidence type="ECO:0000313" key="2">
    <source>
        <dbReference type="Proteomes" id="UP000240621"/>
    </source>
</evidence>
<dbReference type="Proteomes" id="UP000240621">
    <property type="component" value="Unassembled WGS sequence"/>
</dbReference>
<accession>A0A2P8CJR5</accession>
<organism evidence="1 2">
    <name type="scientific">Prolixibacter denitrificans</name>
    <dbReference type="NCBI Taxonomy" id="1541063"/>
    <lineage>
        <taxon>Bacteria</taxon>
        <taxon>Pseudomonadati</taxon>
        <taxon>Bacteroidota</taxon>
        <taxon>Bacteroidia</taxon>
        <taxon>Marinilabiliales</taxon>
        <taxon>Prolixibacteraceae</taxon>
        <taxon>Prolixibacter</taxon>
    </lineage>
</organism>
<proteinExistence type="predicted"/>
<gene>
    <name evidence="1" type="ORF">CLV93_101159</name>
</gene>
<name>A0A2P8CJR5_9BACT</name>
<sequence length="72" mass="8422">MVRKGTLFFGESALFITQQRQILPKIGLQNYTFSRQNLIINKKNSAISSILRIFEFLEGFFTNAPRVRGRWI</sequence>
<reference evidence="1 2" key="1">
    <citation type="submission" date="2018-03" db="EMBL/GenBank/DDBJ databases">
        <title>Genomic Encyclopedia of Archaeal and Bacterial Type Strains, Phase II (KMG-II): from individual species to whole genera.</title>
        <authorList>
            <person name="Goeker M."/>
        </authorList>
    </citation>
    <scope>NUCLEOTIDE SEQUENCE [LARGE SCALE GENOMIC DNA]</scope>
    <source>
        <strain evidence="1 2">DSM 27267</strain>
    </source>
</reference>
<dbReference type="AlphaFoldDB" id="A0A2P8CJR5"/>
<comment type="caution">
    <text evidence="1">The sequence shown here is derived from an EMBL/GenBank/DDBJ whole genome shotgun (WGS) entry which is preliminary data.</text>
</comment>
<dbReference type="EMBL" id="PYGC01000001">
    <property type="protein sequence ID" value="PSK85207.1"/>
    <property type="molecule type" value="Genomic_DNA"/>
</dbReference>
<protein>
    <submittedName>
        <fullName evidence="1">Uncharacterized protein</fullName>
    </submittedName>
</protein>
<evidence type="ECO:0000313" key="1">
    <source>
        <dbReference type="EMBL" id="PSK85207.1"/>
    </source>
</evidence>